<evidence type="ECO:0000313" key="8">
    <source>
        <dbReference type="Proteomes" id="UP001209540"/>
    </source>
</evidence>
<evidence type="ECO:0000256" key="3">
    <source>
        <dbReference type="ARBA" id="ARBA00007073"/>
    </source>
</evidence>
<keyword evidence="5" id="KW-0819">tRNA processing</keyword>
<dbReference type="Proteomes" id="UP001209540">
    <property type="component" value="Unassembled WGS sequence"/>
</dbReference>
<evidence type="ECO:0000313" key="7">
    <source>
        <dbReference type="EMBL" id="KAI9249121.1"/>
    </source>
</evidence>
<evidence type="ECO:0000256" key="5">
    <source>
        <dbReference type="ARBA" id="ARBA00022694"/>
    </source>
</evidence>
<dbReference type="PANTHER" id="PTHR31283">
    <property type="entry name" value="EKC/KEOPS COMPLEX SUBUNIT PCC1 FAMILY MEMBER"/>
    <property type="match status" value="1"/>
</dbReference>
<name>A0AAD5JPV8_9FUNG</name>
<evidence type="ECO:0000256" key="1">
    <source>
        <dbReference type="ARBA" id="ARBA00004123"/>
    </source>
</evidence>
<dbReference type="Pfam" id="PF09341">
    <property type="entry name" value="Pcc1"/>
    <property type="match status" value="1"/>
</dbReference>
<evidence type="ECO:0000256" key="6">
    <source>
        <dbReference type="ARBA" id="ARBA00023242"/>
    </source>
</evidence>
<dbReference type="EMBL" id="JAIXMP010000036">
    <property type="protein sequence ID" value="KAI9249121.1"/>
    <property type="molecule type" value="Genomic_DNA"/>
</dbReference>
<dbReference type="AlphaFoldDB" id="A0AAD5JPV8"/>
<dbReference type="PANTHER" id="PTHR31283:SF5">
    <property type="entry name" value="EKC_KEOPS COMPLEX SUBUNIT LAGE3"/>
    <property type="match status" value="1"/>
</dbReference>
<accession>A0AAD5JPV8</accession>
<evidence type="ECO:0000256" key="2">
    <source>
        <dbReference type="ARBA" id="ARBA00004496"/>
    </source>
</evidence>
<dbReference type="Gene3D" id="3.30.310.50">
    <property type="entry name" value="Alpha-D-phosphohexomutase, C-terminal domain"/>
    <property type="match status" value="1"/>
</dbReference>
<comment type="similarity">
    <text evidence="3">Belongs to the CTAG/PCC1 family.</text>
</comment>
<reference evidence="7" key="2">
    <citation type="submission" date="2023-02" db="EMBL/GenBank/DDBJ databases">
        <authorList>
            <consortium name="DOE Joint Genome Institute"/>
            <person name="Mondo S.J."/>
            <person name="Chang Y."/>
            <person name="Wang Y."/>
            <person name="Ahrendt S."/>
            <person name="Andreopoulos W."/>
            <person name="Barry K."/>
            <person name="Beard J."/>
            <person name="Benny G.L."/>
            <person name="Blankenship S."/>
            <person name="Bonito G."/>
            <person name="Cuomo C."/>
            <person name="Desiro A."/>
            <person name="Gervers K.A."/>
            <person name="Hundley H."/>
            <person name="Kuo A."/>
            <person name="LaButti K."/>
            <person name="Lang B.F."/>
            <person name="Lipzen A."/>
            <person name="O'Donnell K."/>
            <person name="Pangilinan J."/>
            <person name="Reynolds N."/>
            <person name="Sandor L."/>
            <person name="Smith M.W."/>
            <person name="Tsang A."/>
            <person name="Grigoriev I.V."/>
            <person name="Stajich J.E."/>
            <person name="Spatafora J.W."/>
        </authorList>
    </citation>
    <scope>NUCLEOTIDE SEQUENCE</scope>
    <source>
        <strain evidence="7">RSA 2281</strain>
    </source>
</reference>
<dbReference type="FunFam" id="3.30.310.50:FF:000005">
    <property type="entry name" value="L antigen family member 3"/>
    <property type="match status" value="1"/>
</dbReference>
<keyword evidence="6" id="KW-0539">Nucleus</keyword>
<dbReference type="GO" id="GO:0005634">
    <property type="term" value="C:nucleus"/>
    <property type="evidence" value="ECO:0007669"/>
    <property type="project" value="UniProtKB-SubCell"/>
</dbReference>
<dbReference type="InterPro" id="IPR015419">
    <property type="entry name" value="CTAG/Pcc1"/>
</dbReference>
<sequence>MTRKINHKFRKIEIPFPSNRLATIARRVINVDKELKTDQVQRTLTVNDNKLEALFECTTARMMRVSVNSFLEMLTMVTRTMEECDTL</sequence>
<dbReference type="GO" id="GO:0005737">
    <property type="term" value="C:cytoplasm"/>
    <property type="evidence" value="ECO:0007669"/>
    <property type="project" value="UniProtKB-SubCell"/>
</dbReference>
<protein>
    <submittedName>
        <fullName evidence="7">CTAG/Pcc1 family</fullName>
    </submittedName>
</protein>
<gene>
    <name evidence="7" type="ORF">BDA99DRAFT_564479</name>
</gene>
<organism evidence="7 8">
    <name type="scientific">Phascolomyces articulosus</name>
    <dbReference type="NCBI Taxonomy" id="60185"/>
    <lineage>
        <taxon>Eukaryota</taxon>
        <taxon>Fungi</taxon>
        <taxon>Fungi incertae sedis</taxon>
        <taxon>Mucoromycota</taxon>
        <taxon>Mucoromycotina</taxon>
        <taxon>Mucoromycetes</taxon>
        <taxon>Mucorales</taxon>
        <taxon>Lichtheimiaceae</taxon>
        <taxon>Phascolomyces</taxon>
    </lineage>
</organism>
<reference evidence="7" key="1">
    <citation type="journal article" date="2022" name="IScience">
        <title>Evolution of zygomycete secretomes and the origins of terrestrial fungal ecologies.</title>
        <authorList>
            <person name="Chang Y."/>
            <person name="Wang Y."/>
            <person name="Mondo S."/>
            <person name="Ahrendt S."/>
            <person name="Andreopoulos W."/>
            <person name="Barry K."/>
            <person name="Beard J."/>
            <person name="Benny G.L."/>
            <person name="Blankenship S."/>
            <person name="Bonito G."/>
            <person name="Cuomo C."/>
            <person name="Desiro A."/>
            <person name="Gervers K.A."/>
            <person name="Hundley H."/>
            <person name="Kuo A."/>
            <person name="LaButti K."/>
            <person name="Lang B.F."/>
            <person name="Lipzen A."/>
            <person name="O'Donnell K."/>
            <person name="Pangilinan J."/>
            <person name="Reynolds N."/>
            <person name="Sandor L."/>
            <person name="Smith M.E."/>
            <person name="Tsang A."/>
            <person name="Grigoriev I.V."/>
            <person name="Stajich J.E."/>
            <person name="Spatafora J.W."/>
        </authorList>
    </citation>
    <scope>NUCLEOTIDE SEQUENCE</scope>
    <source>
        <strain evidence="7">RSA 2281</strain>
    </source>
</reference>
<dbReference type="GO" id="GO:0008033">
    <property type="term" value="P:tRNA processing"/>
    <property type="evidence" value="ECO:0007669"/>
    <property type="project" value="UniProtKB-KW"/>
</dbReference>
<comment type="caution">
    <text evidence="7">The sequence shown here is derived from an EMBL/GenBank/DDBJ whole genome shotgun (WGS) entry which is preliminary data.</text>
</comment>
<evidence type="ECO:0000256" key="4">
    <source>
        <dbReference type="ARBA" id="ARBA00022490"/>
    </source>
</evidence>
<proteinExistence type="inferred from homology"/>
<keyword evidence="4" id="KW-0963">Cytoplasm</keyword>
<keyword evidence="8" id="KW-1185">Reference proteome</keyword>
<dbReference type="GO" id="GO:0000408">
    <property type="term" value="C:EKC/KEOPS complex"/>
    <property type="evidence" value="ECO:0007669"/>
    <property type="project" value="TreeGrafter"/>
</dbReference>
<comment type="subcellular location">
    <subcellularLocation>
        <location evidence="2">Cytoplasm</location>
    </subcellularLocation>
    <subcellularLocation>
        <location evidence="1">Nucleus</location>
    </subcellularLocation>
</comment>
<dbReference type="GO" id="GO:0070525">
    <property type="term" value="P:tRNA threonylcarbamoyladenosine metabolic process"/>
    <property type="evidence" value="ECO:0007669"/>
    <property type="project" value="TreeGrafter"/>
</dbReference>